<gene>
    <name evidence="3" type="ORF">FME351_LOCUS4139</name>
    <name evidence="4" type="ORF">GRG538_LOCUS24114</name>
    <name evidence="7" type="ORF">QYT958_LOCUS20961</name>
    <name evidence="2" type="ORF">TIS948_LOCUS14555</name>
    <name evidence="6" type="ORF">TSG867_LOCUS28109</name>
    <name evidence="5" type="ORF">UJA718_LOCUS29000</name>
</gene>
<dbReference type="Proteomes" id="UP000663848">
    <property type="component" value="Unassembled WGS sequence"/>
</dbReference>
<evidence type="ECO:0000313" key="3">
    <source>
        <dbReference type="EMBL" id="CAF3347162.1"/>
    </source>
</evidence>
<comment type="caution">
    <text evidence="2">The sequence shown here is derived from an EMBL/GenBank/DDBJ whole genome shotgun (WGS) entry which is preliminary data.</text>
</comment>
<sequence length="148" mass="15880">MSSVKDIIIHHTAGRVTGEYPSLRIVQDGCTGLSGAISQLGLGRSEKLYVLVAGKAYHAGSNKDNSIFGNLSAIGIEVESKCTSADDTSHTHWPEVQWESYVQGVKALQATYGIPTSCVIGHREAAIPTGRKIDSNFSMTEFRAAINK</sequence>
<dbReference type="EMBL" id="CAJNYT010004079">
    <property type="protein sequence ID" value="CAF3629990.1"/>
    <property type="molecule type" value="Genomic_DNA"/>
</dbReference>
<dbReference type="SUPFAM" id="SSF55846">
    <property type="entry name" value="N-acetylmuramoyl-L-alanine amidase-like"/>
    <property type="match status" value="1"/>
</dbReference>
<evidence type="ECO:0000313" key="5">
    <source>
        <dbReference type="EMBL" id="CAF4545084.1"/>
    </source>
</evidence>
<dbReference type="EMBL" id="CAJNYU010000289">
    <property type="protein sequence ID" value="CAF3347162.1"/>
    <property type="molecule type" value="Genomic_DNA"/>
</dbReference>
<protein>
    <recommendedName>
        <fullName evidence="1">N-acetylmuramoyl-L-alanine amidase domain-containing protein</fullName>
    </recommendedName>
</protein>
<dbReference type="Proteomes" id="UP000663862">
    <property type="component" value="Unassembled WGS sequence"/>
</dbReference>
<dbReference type="Proteomes" id="UP000663873">
    <property type="component" value="Unassembled WGS sequence"/>
</dbReference>
<dbReference type="EMBL" id="CAJOBR010003734">
    <property type="protein sequence ID" value="CAF4750584.1"/>
    <property type="molecule type" value="Genomic_DNA"/>
</dbReference>
<dbReference type="GO" id="GO:0009253">
    <property type="term" value="P:peptidoglycan catabolic process"/>
    <property type="evidence" value="ECO:0007669"/>
    <property type="project" value="InterPro"/>
</dbReference>
<dbReference type="Proteomes" id="UP000663825">
    <property type="component" value="Unassembled WGS sequence"/>
</dbReference>
<keyword evidence="9" id="KW-1185">Reference proteome</keyword>
<evidence type="ECO:0000259" key="1">
    <source>
        <dbReference type="Pfam" id="PF01510"/>
    </source>
</evidence>
<dbReference type="Gene3D" id="3.40.80.10">
    <property type="entry name" value="Peptidoglycan recognition protein-like"/>
    <property type="match status" value="1"/>
</dbReference>
<dbReference type="Proteomes" id="UP000663872">
    <property type="component" value="Unassembled WGS sequence"/>
</dbReference>
<evidence type="ECO:0000313" key="9">
    <source>
        <dbReference type="Proteomes" id="UP000663873"/>
    </source>
</evidence>
<evidence type="ECO:0000313" key="2">
    <source>
        <dbReference type="EMBL" id="CAF3239524.1"/>
    </source>
</evidence>
<accession>A0A817RE83</accession>
<dbReference type="OrthoDB" id="9973856at2759"/>
<reference evidence="2" key="1">
    <citation type="submission" date="2021-02" db="EMBL/GenBank/DDBJ databases">
        <authorList>
            <person name="Nowell W R."/>
        </authorList>
    </citation>
    <scope>NUCLEOTIDE SEQUENCE</scope>
</reference>
<proteinExistence type="predicted"/>
<name>A0A817RE83_9BILA</name>
<dbReference type="EMBL" id="CAJNXB010002383">
    <property type="protein sequence ID" value="CAF3239524.1"/>
    <property type="molecule type" value="Genomic_DNA"/>
</dbReference>
<evidence type="ECO:0000313" key="7">
    <source>
        <dbReference type="EMBL" id="CAF4750584.1"/>
    </source>
</evidence>
<dbReference type="GO" id="GO:0008745">
    <property type="term" value="F:N-acetylmuramoyl-L-alanine amidase activity"/>
    <property type="evidence" value="ECO:0007669"/>
    <property type="project" value="InterPro"/>
</dbReference>
<evidence type="ECO:0000313" key="4">
    <source>
        <dbReference type="EMBL" id="CAF3629990.1"/>
    </source>
</evidence>
<dbReference type="EMBL" id="CAJOBP010009018">
    <property type="protein sequence ID" value="CAF4545084.1"/>
    <property type="molecule type" value="Genomic_DNA"/>
</dbReference>
<feature type="domain" description="N-acetylmuramoyl-L-alanine amidase" evidence="1">
    <location>
        <begin position="3"/>
        <end position="134"/>
    </location>
</feature>
<dbReference type="Pfam" id="PF01510">
    <property type="entry name" value="Amidase_2"/>
    <property type="match status" value="1"/>
</dbReference>
<evidence type="ECO:0000313" key="6">
    <source>
        <dbReference type="EMBL" id="CAF4605613.1"/>
    </source>
</evidence>
<dbReference type="InterPro" id="IPR036505">
    <property type="entry name" value="Amidase/PGRP_sf"/>
</dbReference>
<dbReference type="Proteomes" id="UP000663869">
    <property type="component" value="Unassembled WGS sequence"/>
</dbReference>
<dbReference type="EMBL" id="CAJOBQ010003417">
    <property type="protein sequence ID" value="CAF4605613.1"/>
    <property type="molecule type" value="Genomic_DNA"/>
</dbReference>
<evidence type="ECO:0000313" key="8">
    <source>
        <dbReference type="Proteomes" id="UP000663825"/>
    </source>
</evidence>
<dbReference type="AlphaFoldDB" id="A0A817RE83"/>
<organism evidence="2 8">
    <name type="scientific">Rotaria socialis</name>
    <dbReference type="NCBI Taxonomy" id="392032"/>
    <lineage>
        <taxon>Eukaryota</taxon>
        <taxon>Metazoa</taxon>
        <taxon>Spiralia</taxon>
        <taxon>Gnathifera</taxon>
        <taxon>Rotifera</taxon>
        <taxon>Eurotatoria</taxon>
        <taxon>Bdelloidea</taxon>
        <taxon>Philodinida</taxon>
        <taxon>Philodinidae</taxon>
        <taxon>Rotaria</taxon>
    </lineage>
</organism>
<dbReference type="InterPro" id="IPR002502">
    <property type="entry name" value="Amidase_domain"/>
</dbReference>